<evidence type="ECO:0000256" key="1">
    <source>
        <dbReference type="SAM" id="Phobius"/>
    </source>
</evidence>
<keyword evidence="1" id="KW-0812">Transmembrane</keyword>
<keyword evidence="1" id="KW-1133">Transmembrane helix</keyword>
<gene>
    <name evidence="2" type="ORF">GXY80_12680</name>
</gene>
<comment type="caution">
    <text evidence="2">The sequence shown here is derived from an EMBL/GenBank/DDBJ whole genome shotgun (WGS) entry which is preliminary data.</text>
</comment>
<sequence length="92" mass="9905">MASRLDTIGAIYIVVGAIAAVIGGFLVSSRIGIMPGRGGFWSGLIVFLAILIPSLIQGFLLQAIAAVLQNTQDQLGYMQYKIALDEDHRKQE</sequence>
<dbReference type="Proteomes" id="UP000777265">
    <property type="component" value="Unassembled WGS sequence"/>
</dbReference>
<dbReference type="AlphaFoldDB" id="A0A971M702"/>
<protein>
    <submittedName>
        <fullName evidence="2">Uncharacterized protein</fullName>
    </submittedName>
</protein>
<accession>A0A971M702</accession>
<feature type="transmembrane region" description="Helical" evidence="1">
    <location>
        <begin position="7"/>
        <end position="28"/>
    </location>
</feature>
<dbReference type="EMBL" id="JAAYEE010000234">
    <property type="protein sequence ID" value="NLW36311.1"/>
    <property type="molecule type" value="Genomic_DNA"/>
</dbReference>
<proteinExistence type="predicted"/>
<organism evidence="2 3">
    <name type="scientific">Syntrophorhabdus aromaticivorans</name>
    <dbReference type="NCBI Taxonomy" id="328301"/>
    <lineage>
        <taxon>Bacteria</taxon>
        <taxon>Pseudomonadati</taxon>
        <taxon>Thermodesulfobacteriota</taxon>
        <taxon>Syntrophorhabdia</taxon>
        <taxon>Syntrophorhabdales</taxon>
        <taxon>Syntrophorhabdaceae</taxon>
        <taxon>Syntrophorhabdus</taxon>
    </lineage>
</organism>
<evidence type="ECO:0000313" key="3">
    <source>
        <dbReference type="Proteomes" id="UP000777265"/>
    </source>
</evidence>
<reference evidence="2" key="1">
    <citation type="journal article" date="2020" name="Biotechnol. Biofuels">
        <title>New insights from the biogas microbiome by comprehensive genome-resolved metagenomics of nearly 1600 species originating from multiple anaerobic digesters.</title>
        <authorList>
            <person name="Campanaro S."/>
            <person name="Treu L."/>
            <person name="Rodriguez-R L.M."/>
            <person name="Kovalovszki A."/>
            <person name="Ziels R.M."/>
            <person name="Maus I."/>
            <person name="Zhu X."/>
            <person name="Kougias P.G."/>
            <person name="Basile A."/>
            <person name="Luo G."/>
            <person name="Schluter A."/>
            <person name="Konstantinidis K.T."/>
            <person name="Angelidaki I."/>
        </authorList>
    </citation>
    <scope>NUCLEOTIDE SEQUENCE</scope>
    <source>
        <strain evidence="2">AS06rmzACSIP_7</strain>
    </source>
</reference>
<reference evidence="2" key="2">
    <citation type="submission" date="2020-01" db="EMBL/GenBank/DDBJ databases">
        <authorList>
            <person name="Campanaro S."/>
        </authorList>
    </citation>
    <scope>NUCLEOTIDE SEQUENCE</scope>
    <source>
        <strain evidence="2">AS06rmzACSIP_7</strain>
    </source>
</reference>
<feature type="transmembrane region" description="Helical" evidence="1">
    <location>
        <begin position="40"/>
        <end position="68"/>
    </location>
</feature>
<keyword evidence="1" id="KW-0472">Membrane</keyword>
<name>A0A971M702_9BACT</name>
<evidence type="ECO:0000313" key="2">
    <source>
        <dbReference type="EMBL" id="NLW36311.1"/>
    </source>
</evidence>